<sequence length="142" mass="16448">MQDLFIVKDQVRIQASAEKIWEVLTNPAYMRQWEEMPENFGNEHIEQGSVIHYEGFSTLTVSTFEVNRQLNLTVHLPNIDLDPSAYNIAYRFILKPDHNHTVLDFEIGDFAPVPKAQQYYDMSVQFAETSLQKIKALAEQNS</sequence>
<keyword evidence="4" id="KW-1185">Reference proteome</keyword>
<evidence type="ECO:0000313" key="4">
    <source>
        <dbReference type="Proteomes" id="UP000774935"/>
    </source>
</evidence>
<dbReference type="CDD" id="cd07814">
    <property type="entry name" value="SRPBCC_CalC_Aha1-like"/>
    <property type="match status" value="1"/>
</dbReference>
<organism evidence="3 4">
    <name type="scientific">Pontibacter populi</name>
    <dbReference type="NCBI Taxonomy" id="890055"/>
    <lineage>
        <taxon>Bacteria</taxon>
        <taxon>Pseudomonadati</taxon>
        <taxon>Bacteroidota</taxon>
        <taxon>Cytophagia</taxon>
        <taxon>Cytophagales</taxon>
        <taxon>Hymenobacteraceae</taxon>
        <taxon>Pontibacter</taxon>
    </lineage>
</organism>
<proteinExistence type="inferred from homology"/>
<dbReference type="InterPro" id="IPR023393">
    <property type="entry name" value="START-like_dom_sf"/>
</dbReference>
<reference evidence="3 4" key="1">
    <citation type="submission" date="2021-07" db="EMBL/GenBank/DDBJ databases">
        <authorList>
            <person name="Kim M.K."/>
        </authorList>
    </citation>
    <scope>NUCLEOTIDE SEQUENCE [LARGE SCALE GENOMIC DNA]</scope>
    <source>
        <strain evidence="3 4">HLY7-15</strain>
    </source>
</reference>
<comment type="caution">
    <text evidence="3">The sequence shown here is derived from an EMBL/GenBank/DDBJ whole genome shotgun (WGS) entry which is preliminary data.</text>
</comment>
<feature type="domain" description="Activator of Hsp90 ATPase homologue 1/2-like C-terminal" evidence="2">
    <location>
        <begin position="15"/>
        <end position="138"/>
    </location>
</feature>
<dbReference type="SUPFAM" id="SSF55961">
    <property type="entry name" value="Bet v1-like"/>
    <property type="match status" value="1"/>
</dbReference>
<dbReference type="InterPro" id="IPR013538">
    <property type="entry name" value="ASHA1/2-like_C"/>
</dbReference>
<dbReference type="Pfam" id="PF08327">
    <property type="entry name" value="AHSA1"/>
    <property type="match status" value="1"/>
</dbReference>
<name>A0ABS6X626_9BACT</name>
<gene>
    <name evidence="3" type="ORF">KYK27_00190</name>
</gene>
<accession>A0ABS6X626</accession>
<dbReference type="Gene3D" id="3.30.530.20">
    <property type="match status" value="1"/>
</dbReference>
<evidence type="ECO:0000259" key="2">
    <source>
        <dbReference type="Pfam" id="PF08327"/>
    </source>
</evidence>
<dbReference type="RefSeq" id="WP_199108068.1">
    <property type="nucleotide sequence ID" value="NZ_JAHWXQ010000001.1"/>
</dbReference>
<dbReference type="EMBL" id="JAHWXQ010000001">
    <property type="protein sequence ID" value="MBW3363445.1"/>
    <property type="molecule type" value="Genomic_DNA"/>
</dbReference>
<comment type="similarity">
    <text evidence="1">Belongs to the AHA1 family.</text>
</comment>
<evidence type="ECO:0000313" key="3">
    <source>
        <dbReference type="EMBL" id="MBW3363445.1"/>
    </source>
</evidence>
<dbReference type="Proteomes" id="UP000774935">
    <property type="component" value="Unassembled WGS sequence"/>
</dbReference>
<protein>
    <submittedName>
        <fullName evidence="3">SRPBCC domain-containing protein</fullName>
    </submittedName>
</protein>
<evidence type="ECO:0000256" key="1">
    <source>
        <dbReference type="ARBA" id="ARBA00006817"/>
    </source>
</evidence>